<dbReference type="InterPro" id="IPR011528">
    <property type="entry name" value="NERD"/>
</dbReference>
<evidence type="ECO:0000259" key="2">
    <source>
        <dbReference type="Pfam" id="PF08378"/>
    </source>
</evidence>
<dbReference type="RefSeq" id="WP_345441305.1">
    <property type="nucleotide sequence ID" value="NZ_BAABKO010000006.1"/>
</dbReference>
<gene>
    <name evidence="3" type="ORF">GCM10023351_31360</name>
</gene>
<evidence type="ECO:0000313" key="3">
    <source>
        <dbReference type="EMBL" id="GAA4783672.1"/>
    </source>
</evidence>
<dbReference type="Pfam" id="PF08378">
    <property type="entry name" value="NERD"/>
    <property type="match status" value="1"/>
</dbReference>
<dbReference type="EMBL" id="BAABKO010000006">
    <property type="protein sequence ID" value="GAA4783672.1"/>
    <property type="molecule type" value="Genomic_DNA"/>
</dbReference>
<evidence type="ECO:0000256" key="1">
    <source>
        <dbReference type="SAM" id="Phobius"/>
    </source>
</evidence>
<comment type="caution">
    <text evidence="3">The sequence shown here is derived from an EMBL/GenBank/DDBJ whole genome shotgun (WGS) entry which is preliminary data.</text>
</comment>
<keyword evidence="4" id="KW-1185">Reference proteome</keyword>
<reference evidence="4" key="1">
    <citation type="journal article" date="2019" name="Int. J. Syst. Evol. Microbiol.">
        <title>The Global Catalogue of Microorganisms (GCM) 10K type strain sequencing project: providing services to taxonomists for standard genome sequencing and annotation.</title>
        <authorList>
            <consortium name="The Broad Institute Genomics Platform"/>
            <consortium name="The Broad Institute Genome Sequencing Center for Infectious Disease"/>
            <person name="Wu L."/>
            <person name="Ma J."/>
        </authorList>
    </citation>
    <scope>NUCLEOTIDE SEQUENCE [LARGE SCALE GENOMIC DNA]</scope>
    <source>
        <strain evidence="4">JCM 18537</strain>
    </source>
</reference>
<keyword evidence="1" id="KW-1133">Transmembrane helix</keyword>
<keyword evidence="1" id="KW-0472">Membrane</keyword>
<feature type="transmembrane region" description="Helical" evidence="1">
    <location>
        <begin position="6"/>
        <end position="29"/>
    </location>
</feature>
<sequence>MDTQQWLWIAAAACAVLLVLVVVLIVGMARGRSGARRRIAELEVASATRVAERDRSHEEEVSSLADAHRVQVAEISEERDREIARMQGAMADARASARASREEIAKGLRYEAISRRLILQACARLGLEGELLTNIVFEPADAQDTRRFVAQVDHVLLTDAGRVVIEHKRWQGVVFDGVLPSTVHPALGHLVDEEALVDERGQTRSFAVQLVRDPATPQLVTVRTKLGAASPSQQAREQARRLSAFVAQETGRSLWFDTVVFYSHPDADPHVRAIDGAHGGARTRVAASEGELDDALRALTERPGGADVRAENDAVREALLALGADAARFGG</sequence>
<organism evidence="3 4">
    <name type="scientific">Microbacterium gilvum</name>
    <dbReference type="NCBI Taxonomy" id="1336204"/>
    <lineage>
        <taxon>Bacteria</taxon>
        <taxon>Bacillati</taxon>
        <taxon>Actinomycetota</taxon>
        <taxon>Actinomycetes</taxon>
        <taxon>Micrococcales</taxon>
        <taxon>Microbacteriaceae</taxon>
        <taxon>Microbacterium</taxon>
    </lineage>
</organism>
<protein>
    <recommendedName>
        <fullName evidence="2">NERD domain-containing protein</fullName>
    </recommendedName>
</protein>
<dbReference type="Proteomes" id="UP001501645">
    <property type="component" value="Unassembled WGS sequence"/>
</dbReference>
<name>A0ABP9AMR9_9MICO</name>
<evidence type="ECO:0000313" key="4">
    <source>
        <dbReference type="Proteomes" id="UP001501645"/>
    </source>
</evidence>
<feature type="domain" description="NERD" evidence="2">
    <location>
        <begin position="128"/>
        <end position="177"/>
    </location>
</feature>
<proteinExistence type="predicted"/>
<keyword evidence="1" id="KW-0812">Transmembrane</keyword>
<accession>A0ABP9AMR9</accession>